<dbReference type="EMBL" id="JACAGC010000023">
    <property type="protein sequence ID" value="KAF6284603.1"/>
    <property type="molecule type" value="Genomic_DNA"/>
</dbReference>
<feature type="domain" description="RHD" evidence="15">
    <location>
        <begin position="395"/>
        <end position="577"/>
    </location>
</feature>
<evidence type="ECO:0000256" key="3">
    <source>
        <dbReference type="ARBA" id="ARBA00022490"/>
    </source>
</evidence>
<comment type="caution">
    <text evidence="16">The sequence shown here is derived from an EMBL/GenBank/DDBJ whole genome shotgun (WGS) entry which is preliminary data.</text>
</comment>
<keyword evidence="8" id="KW-0804">Transcription</keyword>
<evidence type="ECO:0000256" key="14">
    <source>
        <dbReference type="SAM" id="MobiDB-lite"/>
    </source>
</evidence>
<evidence type="ECO:0000256" key="10">
    <source>
        <dbReference type="ARBA" id="ARBA00058891"/>
    </source>
</evidence>
<dbReference type="Pfam" id="PF16179">
    <property type="entry name" value="RHD_dimer"/>
    <property type="match status" value="1"/>
</dbReference>
<keyword evidence="3" id="KW-0963">Cytoplasm</keyword>
<dbReference type="InterPro" id="IPR013783">
    <property type="entry name" value="Ig-like_fold"/>
</dbReference>
<evidence type="ECO:0000256" key="7">
    <source>
        <dbReference type="ARBA" id="ARBA00023125"/>
    </source>
</evidence>
<dbReference type="FunFam" id="2.60.40.10:FF:000040">
    <property type="entry name" value="Nuclear factor of activated T-cells, cytoplasmic, calcineurin-dependent 2"/>
    <property type="match status" value="1"/>
</dbReference>
<dbReference type="Proteomes" id="UP000585614">
    <property type="component" value="Unassembled WGS sequence"/>
</dbReference>
<dbReference type="SUPFAM" id="SSF81296">
    <property type="entry name" value="E set domains"/>
    <property type="match status" value="1"/>
</dbReference>
<dbReference type="InterPro" id="IPR008366">
    <property type="entry name" value="NFAT"/>
</dbReference>
<dbReference type="GO" id="GO:0005667">
    <property type="term" value="C:transcription regulator complex"/>
    <property type="evidence" value="ECO:0007669"/>
    <property type="project" value="TreeGrafter"/>
</dbReference>
<dbReference type="PRINTS" id="PR01789">
    <property type="entry name" value="NUCFACTORATC"/>
</dbReference>
<evidence type="ECO:0000256" key="2">
    <source>
        <dbReference type="ARBA" id="ARBA00004496"/>
    </source>
</evidence>
<dbReference type="PANTHER" id="PTHR12533">
    <property type="entry name" value="NFAT"/>
    <property type="match status" value="1"/>
</dbReference>
<keyword evidence="5" id="KW-0677">Repeat</keyword>
<dbReference type="GO" id="GO:0000981">
    <property type="term" value="F:DNA-binding transcription factor activity, RNA polymerase II-specific"/>
    <property type="evidence" value="ECO:0007669"/>
    <property type="project" value="TreeGrafter"/>
</dbReference>
<feature type="compositionally biased region" description="Low complexity" evidence="14">
    <location>
        <begin position="220"/>
        <end position="232"/>
    </location>
</feature>
<dbReference type="Gene3D" id="2.60.40.340">
    <property type="entry name" value="Rel homology domain (RHD), DNA-binding domain"/>
    <property type="match status" value="1"/>
</dbReference>
<dbReference type="FunFam" id="2.60.40.340:FF:000001">
    <property type="entry name" value="Nuclear factor of activated T-cells, cytoplasmic, calcineurin-dependent 2"/>
    <property type="match status" value="1"/>
</dbReference>
<accession>A0A7J7S8B6</accession>
<feature type="region of interest" description="Disordered" evidence="14">
    <location>
        <begin position="218"/>
        <end position="284"/>
    </location>
</feature>
<keyword evidence="4" id="KW-0597">Phosphoprotein</keyword>
<evidence type="ECO:0000313" key="17">
    <source>
        <dbReference type="Proteomes" id="UP000585614"/>
    </source>
</evidence>
<evidence type="ECO:0000256" key="13">
    <source>
        <dbReference type="ARBA" id="ARBA00083581"/>
    </source>
</evidence>
<dbReference type="Gene3D" id="2.60.40.10">
    <property type="entry name" value="Immunoglobulins"/>
    <property type="match status" value="1"/>
</dbReference>
<evidence type="ECO:0000256" key="5">
    <source>
        <dbReference type="ARBA" id="ARBA00022737"/>
    </source>
</evidence>
<evidence type="ECO:0000256" key="1">
    <source>
        <dbReference type="ARBA" id="ARBA00004123"/>
    </source>
</evidence>
<evidence type="ECO:0000313" key="16">
    <source>
        <dbReference type="EMBL" id="KAF6284603.1"/>
    </source>
</evidence>
<dbReference type="InterPro" id="IPR011539">
    <property type="entry name" value="RHD_DNA_bind_dom"/>
</dbReference>
<comment type="function">
    <text evidence="10">Plays a role in the inducible expression of cytokine genes in T-cells, especially in the induction of the IL-2 or IL-4 gene transcription. Also controls gene expression in embryonic cardiac cells. Could regulate not only the activation and proliferation but also the differentiation and programmed death of T-lymphocytes as well as lymphoid and non-lymphoid cells. Required for osteoclastogenesis and regulates many genes important for osteoclast differentiation and function.</text>
</comment>
<dbReference type="InterPro" id="IPR014756">
    <property type="entry name" value="Ig_E-set"/>
</dbReference>
<dbReference type="PROSITE" id="PS50254">
    <property type="entry name" value="REL_2"/>
    <property type="match status" value="1"/>
</dbReference>
<dbReference type="GO" id="GO:0000978">
    <property type="term" value="F:RNA polymerase II cis-regulatory region sequence-specific DNA binding"/>
    <property type="evidence" value="ECO:0007669"/>
    <property type="project" value="TreeGrafter"/>
</dbReference>
<dbReference type="GO" id="GO:0005634">
    <property type="term" value="C:nucleus"/>
    <property type="evidence" value="ECO:0007669"/>
    <property type="project" value="UniProtKB-SubCell"/>
</dbReference>
<dbReference type="AlphaFoldDB" id="A0A7J7S8B6"/>
<feature type="compositionally biased region" description="Polar residues" evidence="14">
    <location>
        <begin position="186"/>
        <end position="201"/>
    </location>
</feature>
<dbReference type="CDD" id="cd07881">
    <property type="entry name" value="RHD-n_NFAT"/>
    <property type="match status" value="1"/>
</dbReference>
<feature type="region of interest" description="Disordered" evidence="14">
    <location>
        <begin position="186"/>
        <end position="205"/>
    </location>
</feature>
<evidence type="ECO:0000259" key="15">
    <source>
        <dbReference type="PROSITE" id="PS50254"/>
    </source>
</evidence>
<evidence type="ECO:0000256" key="12">
    <source>
        <dbReference type="ARBA" id="ARBA00069726"/>
    </source>
</evidence>
<keyword evidence="9" id="KW-0539">Nucleus</keyword>
<dbReference type="InterPro" id="IPR032397">
    <property type="entry name" value="RHD_dimer"/>
</dbReference>
<keyword evidence="6" id="KW-0805">Transcription regulation</keyword>
<dbReference type="GO" id="GO:0033173">
    <property type="term" value="P:calcineurin-NFAT signaling cascade"/>
    <property type="evidence" value="ECO:0007669"/>
    <property type="project" value="TreeGrafter"/>
</dbReference>
<dbReference type="InterPro" id="IPR002909">
    <property type="entry name" value="IPT_dom"/>
</dbReference>
<organism evidence="16 17">
    <name type="scientific">Rhinolophus ferrumequinum</name>
    <name type="common">Greater horseshoe bat</name>
    <dbReference type="NCBI Taxonomy" id="59479"/>
    <lineage>
        <taxon>Eukaryota</taxon>
        <taxon>Metazoa</taxon>
        <taxon>Chordata</taxon>
        <taxon>Craniata</taxon>
        <taxon>Vertebrata</taxon>
        <taxon>Euteleostomi</taxon>
        <taxon>Mammalia</taxon>
        <taxon>Eutheria</taxon>
        <taxon>Laurasiatheria</taxon>
        <taxon>Chiroptera</taxon>
        <taxon>Yinpterochiroptera</taxon>
        <taxon>Rhinolophoidea</taxon>
        <taxon>Rhinolophidae</taxon>
        <taxon>Rhinolophinae</taxon>
        <taxon>Rhinolophus</taxon>
    </lineage>
</organism>
<protein>
    <recommendedName>
        <fullName evidence="12">Nuclear factor of activated T-cells, cytoplasmic 1</fullName>
    </recommendedName>
    <alternativeName>
        <fullName evidence="13">NFAT transcription complex cytosolic component</fullName>
    </alternativeName>
</protein>
<evidence type="ECO:0000256" key="9">
    <source>
        <dbReference type="ARBA" id="ARBA00023242"/>
    </source>
</evidence>
<dbReference type="Pfam" id="PF00554">
    <property type="entry name" value="RHD_DNA_bind"/>
    <property type="match status" value="1"/>
</dbReference>
<dbReference type="SMART" id="SM00429">
    <property type="entry name" value="IPT"/>
    <property type="match status" value="1"/>
</dbReference>
<evidence type="ECO:0000256" key="11">
    <source>
        <dbReference type="ARBA" id="ARBA00064204"/>
    </source>
</evidence>
<sequence>MTGLEEDQEFDFDFLFEFNQSDEGAAAAAPEHYSYGSSNISAGLPLSTAHPSLPTPCHDLQTSAPAVVAAGHPSGYGAAVDSGPSGYFLSSSHVRPSAAPTLESPRIEITSYLGLQHGSSQFFHDVEVEGVLPNSKRSPSTATLSLPNLEAYRDPSCLSPASSLSSRSCNSEASSYESNYSFPYASPQTSPWQSPCVSPKTTDAEEGFPRGLGACSLLGSPRHSPSTSPRTSVTEETWLGARTSRPSSPCNKRKYGLNGRQLSCSPHHSPTPSPHSSPRVSVTDDTWLGNTTQYTSSAIVAAINALSTDSSLDLGDGVPVKARKTALDHSPSVALKVEPVGEDLGTTPPSSDFPPEEFPSFQHIRKGAFCDQYLSVPQHPYQWARPRSPTSYASPSLPALDWQLPSHSGPYELRIEVQPKSHHRAHYETEGSRGAVKASAGGHPSVQLHGYLENEPLTLQLFIGTADDRLLRPHAFYQVHRITGKTVSTTSHEAVLSNTKVLEIPLLPENNMRAIIDCAGILKLRNSDIELRKGETDIGRKNTRVRLVFRVHIPQPSGRTLSLQVASNPIECSQRSAQELPLVEKQSAASCPVLGGKRMVLSGHNFLQDSKVIFVEKAPDGHHIWEMEAKTDRDLCKPNSLVVEIPPFRNQRITSPVQVSFYVCNGKRKRSQYQHFTYLPANVNEIIRNDLSSTNVHS</sequence>
<dbReference type="PANTHER" id="PTHR12533:SF5">
    <property type="entry name" value="NUCLEAR FACTOR OF ACTIVATED T-CELLS, CYTOPLASMIC 1"/>
    <property type="match status" value="1"/>
</dbReference>
<name>A0A7J7S8B6_RHIFE</name>
<dbReference type="SUPFAM" id="SSF49417">
    <property type="entry name" value="p53-like transcription factors"/>
    <property type="match status" value="1"/>
</dbReference>
<proteinExistence type="predicted"/>
<dbReference type="InterPro" id="IPR008967">
    <property type="entry name" value="p53-like_TF_DNA-bd_sf"/>
</dbReference>
<keyword evidence="7" id="KW-0238">DNA-binding</keyword>
<evidence type="ECO:0000256" key="4">
    <source>
        <dbReference type="ARBA" id="ARBA00022553"/>
    </source>
</evidence>
<dbReference type="InterPro" id="IPR037059">
    <property type="entry name" value="RHD_DNA_bind_dom_sf"/>
</dbReference>
<dbReference type="GO" id="GO:0005737">
    <property type="term" value="C:cytoplasm"/>
    <property type="evidence" value="ECO:0007669"/>
    <property type="project" value="UniProtKB-SubCell"/>
</dbReference>
<gene>
    <name evidence="16" type="ORF">mRhiFer1_011795</name>
</gene>
<comment type="subcellular location">
    <subcellularLocation>
        <location evidence="2">Cytoplasm</location>
    </subcellularLocation>
    <subcellularLocation>
        <location evidence="1">Nucleus</location>
    </subcellularLocation>
</comment>
<reference evidence="16 17" key="1">
    <citation type="journal article" date="2020" name="Nature">
        <title>Six reference-quality genomes reveal evolution of bat adaptations.</title>
        <authorList>
            <person name="Jebb D."/>
            <person name="Huang Z."/>
            <person name="Pippel M."/>
            <person name="Hughes G.M."/>
            <person name="Lavrichenko K."/>
            <person name="Devanna P."/>
            <person name="Winkler S."/>
            <person name="Jermiin L.S."/>
            <person name="Skirmuntt E.C."/>
            <person name="Katzourakis A."/>
            <person name="Burkitt-Gray L."/>
            <person name="Ray D.A."/>
            <person name="Sullivan K.A.M."/>
            <person name="Roscito J.G."/>
            <person name="Kirilenko B.M."/>
            <person name="Davalos L.M."/>
            <person name="Corthals A.P."/>
            <person name="Power M.L."/>
            <person name="Jones G."/>
            <person name="Ransome R.D."/>
            <person name="Dechmann D.K.N."/>
            <person name="Locatelli A.G."/>
            <person name="Puechmaille S.J."/>
            <person name="Fedrigo O."/>
            <person name="Jarvis E.D."/>
            <person name="Hiller M."/>
            <person name="Vernes S.C."/>
            <person name="Myers E.W."/>
            <person name="Teeling E.C."/>
        </authorList>
    </citation>
    <scope>NUCLEOTIDE SEQUENCE [LARGE SCALE GENOMIC DNA]</scope>
    <source>
        <strain evidence="16">MRhiFer1</strain>
        <tissue evidence="16">Lung</tissue>
    </source>
</reference>
<evidence type="ECO:0000256" key="8">
    <source>
        <dbReference type="ARBA" id="ARBA00023163"/>
    </source>
</evidence>
<comment type="subunit">
    <text evidence="11">Member of the multicomponent NFATC transcription complex that consists of at least two components, a pre-existing cytoplasmic component NFATC2 and an inducible nuclear component NFATC1. Other members such as NFATC4, NFATC3 or members of the activating protein-1 family, MAF, GATA4 and Cbp/p300 can also bind the complex. NFATC proteins bind to DNA as monomers. Interacts with HOMER2 and HOMER3; this interaction may compete with calcineurin/PPP3CA-binding and hence prevent NFATC1 dephosphorylation and activation. Interacts with TLE6/GRG6.</text>
</comment>
<evidence type="ECO:0000256" key="6">
    <source>
        <dbReference type="ARBA" id="ARBA00023015"/>
    </source>
</evidence>